<gene>
    <name evidence="3" type="ORF">MEDL_62270</name>
</gene>
<feature type="compositionally biased region" description="Basic and acidic residues" evidence="1">
    <location>
        <begin position="266"/>
        <end position="284"/>
    </location>
</feature>
<keyword evidence="4" id="KW-1185">Reference proteome</keyword>
<proteinExistence type="predicted"/>
<keyword evidence="2" id="KW-0472">Membrane</keyword>
<keyword evidence="2" id="KW-0812">Transmembrane</keyword>
<dbReference type="Proteomes" id="UP000683360">
    <property type="component" value="Unassembled WGS sequence"/>
</dbReference>
<sequence>MGLIITAYMQQALGSLMEKLNDSEPNIDLLVQMVKDIFAMSVKSMDQTARTGAFHHLIHALVLGRKEADGEKKGSFRGNEVDLNDYKKQVSGIHHNHTTYTLVYHILGRTTLSTVLINNSLNTILSQLEPDSKYFIKLCVEGNDERHKRCTNTTVQTKVGGAIGGVFMLLIIVTVVYCKCRSRRQNTSSSGVYVELPVNVKETANPKLMLSIIVEMQKKFQSQNSSGHGNCCFSFAQEESSFTESSKDSNSGSSSTTDSHYFHTKNGKDYQENKEKLVDFKSGDKNPGTPIDVDSSQTNDRKNRKLIVNLI</sequence>
<evidence type="ECO:0000313" key="3">
    <source>
        <dbReference type="EMBL" id="CAG2250523.1"/>
    </source>
</evidence>
<reference evidence="3" key="1">
    <citation type="submission" date="2021-03" db="EMBL/GenBank/DDBJ databases">
        <authorList>
            <person name="Bekaert M."/>
        </authorList>
    </citation>
    <scope>NUCLEOTIDE SEQUENCE</scope>
</reference>
<protein>
    <submittedName>
        <fullName evidence="3">Uncharacterized protein</fullName>
    </submittedName>
</protein>
<evidence type="ECO:0000256" key="2">
    <source>
        <dbReference type="SAM" id="Phobius"/>
    </source>
</evidence>
<feature type="compositionally biased region" description="Low complexity" evidence="1">
    <location>
        <begin position="248"/>
        <end position="259"/>
    </location>
</feature>
<comment type="caution">
    <text evidence="3">The sequence shown here is derived from an EMBL/GenBank/DDBJ whole genome shotgun (WGS) entry which is preliminary data.</text>
</comment>
<dbReference type="AlphaFoldDB" id="A0A8S3UZK1"/>
<feature type="region of interest" description="Disordered" evidence="1">
    <location>
        <begin position="244"/>
        <end position="303"/>
    </location>
</feature>
<evidence type="ECO:0000313" key="4">
    <source>
        <dbReference type="Proteomes" id="UP000683360"/>
    </source>
</evidence>
<dbReference type="EMBL" id="CAJPWZ010003055">
    <property type="protein sequence ID" value="CAG2250523.1"/>
    <property type="molecule type" value="Genomic_DNA"/>
</dbReference>
<feature type="transmembrane region" description="Helical" evidence="2">
    <location>
        <begin position="159"/>
        <end position="178"/>
    </location>
</feature>
<keyword evidence="2" id="KW-1133">Transmembrane helix</keyword>
<organism evidence="3 4">
    <name type="scientific">Mytilus edulis</name>
    <name type="common">Blue mussel</name>
    <dbReference type="NCBI Taxonomy" id="6550"/>
    <lineage>
        <taxon>Eukaryota</taxon>
        <taxon>Metazoa</taxon>
        <taxon>Spiralia</taxon>
        <taxon>Lophotrochozoa</taxon>
        <taxon>Mollusca</taxon>
        <taxon>Bivalvia</taxon>
        <taxon>Autobranchia</taxon>
        <taxon>Pteriomorphia</taxon>
        <taxon>Mytilida</taxon>
        <taxon>Mytiloidea</taxon>
        <taxon>Mytilidae</taxon>
        <taxon>Mytilinae</taxon>
        <taxon>Mytilus</taxon>
    </lineage>
</organism>
<evidence type="ECO:0000256" key="1">
    <source>
        <dbReference type="SAM" id="MobiDB-lite"/>
    </source>
</evidence>
<accession>A0A8S3UZK1</accession>
<name>A0A8S3UZK1_MYTED</name>